<gene>
    <name evidence="2" type="ORF">DBRI1063_LOCUS11945</name>
</gene>
<proteinExistence type="predicted"/>
<sequence length="103" mass="11931">MDLIDNMEVKVVIPRWAIPLLGKEKAADDEDDYHPSARNTWPPTFLQRKCSGNYQNTFQGCPARHQNTSTATRVENNNKDPATSMKPDELVFLDWGYYDLKYH</sequence>
<evidence type="ECO:0000313" key="2">
    <source>
        <dbReference type="EMBL" id="CAD9331726.1"/>
    </source>
</evidence>
<dbReference type="AlphaFoldDB" id="A0A7S1Z960"/>
<feature type="region of interest" description="Disordered" evidence="1">
    <location>
        <begin position="64"/>
        <end position="85"/>
    </location>
</feature>
<feature type="compositionally biased region" description="Polar residues" evidence="1">
    <location>
        <begin position="64"/>
        <end position="81"/>
    </location>
</feature>
<accession>A0A7S1Z960</accession>
<name>A0A7S1Z960_9STRA</name>
<evidence type="ECO:0000256" key="1">
    <source>
        <dbReference type="SAM" id="MobiDB-lite"/>
    </source>
</evidence>
<reference evidence="2" key="1">
    <citation type="submission" date="2021-01" db="EMBL/GenBank/DDBJ databases">
        <authorList>
            <person name="Corre E."/>
            <person name="Pelletier E."/>
            <person name="Niang G."/>
            <person name="Scheremetjew M."/>
            <person name="Finn R."/>
            <person name="Kale V."/>
            <person name="Holt S."/>
            <person name="Cochrane G."/>
            <person name="Meng A."/>
            <person name="Brown T."/>
            <person name="Cohen L."/>
        </authorList>
    </citation>
    <scope>NUCLEOTIDE SEQUENCE</scope>
    <source>
        <strain evidence="2">Pop2</strain>
    </source>
</reference>
<protein>
    <submittedName>
        <fullName evidence="2">Uncharacterized protein</fullName>
    </submittedName>
</protein>
<organism evidence="2">
    <name type="scientific">Ditylum brightwellii</name>
    <dbReference type="NCBI Taxonomy" id="49249"/>
    <lineage>
        <taxon>Eukaryota</taxon>
        <taxon>Sar</taxon>
        <taxon>Stramenopiles</taxon>
        <taxon>Ochrophyta</taxon>
        <taxon>Bacillariophyta</taxon>
        <taxon>Mediophyceae</taxon>
        <taxon>Lithodesmiophycidae</taxon>
        <taxon>Lithodesmiales</taxon>
        <taxon>Lithodesmiaceae</taxon>
        <taxon>Ditylum</taxon>
    </lineage>
</organism>
<dbReference type="EMBL" id="HBGN01018766">
    <property type="protein sequence ID" value="CAD9331726.1"/>
    <property type="molecule type" value="Transcribed_RNA"/>
</dbReference>